<dbReference type="InterPro" id="IPR034505">
    <property type="entry name" value="Coproporphyrinogen-III_oxidase"/>
</dbReference>
<comment type="caution">
    <text evidence="18">The sequence shown here is derived from an EMBL/GenBank/DDBJ whole genome shotgun (WGS) entry which is preliminary data.</text>
</comment>
<evidence type="ECO:0000256" key="16">
    <source>
        <dbReference type="PIRSR" id="PIRSR000167-2"/>
    </source>
</evidence>
<evidence type="ECO:0000256" key="9">
    <source>
        <dbReference type="ARBA" id="ARBA00023002"/>
    </source>
</evidence>
<evidence type="ECO:0000256" key="7">
    <source>
        <dbReference type="ARBA" id="ARBA00022691"/>
    </source>
</evidence>
<evidence type="ECO:0000256" key="10">
    <source>
        <dbReference type="ARBA" id="ARBA00023004"/>
    </source>
</evidence>
<feature type="binding site" evidence="15">
    <location>
        <position position="332"/>
    </location>
    <ligand>
        <name>S-adenosyl-L-methionine</name>
        <dbReference type="ChEBI" id="CHEBI:59789"/>
        <label>1</label>
    </ligand>
</feature>
<evidence type="ECO:0000313" key="18">
    <source>
        <dbReference type="EMBL" id="PZX54469.1"/>
    </source>
</evidence>
<feature type="binding site" evidence="15">
    <location>
        <position position="246"/>
    </location>
    <ligand>
        <name>S-adenosyl-L-methionine</name>
        <dbReference type="ChEBI" id="CHEBI:59789"/>
        <label>2</label>
    </ligand>
</feature>
<dbReference type="UniPathway" id="UPA00251">
    <property type="reaction ID" value="UER00323"/>
</dbReference>
<feature type="binding site" evidence="15">
    <location>
        <position position="175"/>
    </location>
    <ligand>
        <name>S-adenosyl-L-methionine</name>
        <dbReference type="ChEBI" id="CHEBI:59789"/>
        <label>2</label>
    </ligand>
</feature>
<dbReference type="SFLD" id="SFLDS00029">
    <property type="entry name" value="Radical_SAM"/>
    <property type="match status" value="1"/>
</dbReference>
<keyword evidence="10 14" id="KW-0408">Iron</keyword>
<comment type="subunit">
    <text evidence="4">Monomer.</text>
</comment>
<dbReference type="InterPro" id="IPR007197">
    <property type="entry name" value="rSAM"/>
</dbReference>
<dbReference type="InterPro" id="IPR058240">
    <property type="entry name" value="rSAM_sf"/>
</dbReference>
<comment type="cofactor">
    <cofactor evidence="14 16">
        <name>[4Fe-4S] cluster</name>
        <dbReference type="ChEBI" id="CHEBI:49883"/>
    </cofactor>
    <text evidence="14 16">Binds 1 [4Fe-4S] cluster. The cluster is coordinated with 3 cysteines and an exchangeable S-adenosyl-L-methionine.</text>
</comment>
<keyword evidence="5 14" id="KW-0004">4Fe-4S</keyword>
<feature type="binding site" evidence="15">
    <location>
        <begin position="70"/>
        <end position="72"/>
    </location>
    <ligand>
        <name>S-adenosyl-L-methionine</name>
        <dbReference type="ChEBI" id="CHEBI:59789"/>
        <label>2</label>
    </ligand>
</feature>
<dbReference type="AlphaFoldDB" id="A0A2W7RJ40"/>
<dbReference type="SUPFAM" id="SSF102114">
    <property type="entry name" value="Radical SAM enzymes"/>
    <property type="match status" value="1"/>
</dbReference>
<dbReference type="Proteomes" id="UP000249538">
    <property type="component" value="Unassembled WGS sequence"/>
</dbReference>
<dbReference type="EMBL" id="QKZS01000005">
    <property type="protein sequence ID" value="PZX54469.1"/>
    <property type="molecule type" value="Genomic_DNA"/>
</dbReference>
<keyword evidence="11 14" id="KW-0411">Iron-sulfur</keyword>
<dbReference type="FunFam" id="3.20.20.70:FF:000363">
    <property type="entry name" value="Oxygen-independent coproporphyrinogen III oxidase"/>
    <property type="match status" value="1"/>
</dbReference>
<feature type="binding site" evidence="15">
    <location>
        <begin position="116"/>
        <end position="117"/>
    </location>
    <ligand>
        <name>S-adenosyl-L-methionine</name>
        <dbReference type="ChEBI" id="CHEBI:59789"/>
        <label>2</label>
    </ligand>
</feature>
<feature type="binding site" evidence="15">
    <location>
        <position position="187"/>
    </location>
    <ligand>
        <name>S-adenosyl-L-methionine</name>
        <dbReference type="ChEBI" id="CHEBI:59789"/>
        <label>2</label>
    </ligand>
</feature>
<feature type="binding site" evidence="15">
    <location>
        <position position="115"/>
    </location>
    <ligand>
        <name>S-adenosyl-L-methionine</name>
        <dbReference type="ChEBI" id="CHEBI:59789"/>
        <label>1</label>
    </ligand>
</feature>
<evidence type="ECO:0000256" key="13">
    <source>
        <dbReference type="ARBA" id="ARBA00048321"/>
    </source>
</evidence>
<feature type="binding site" evidence="16">
    <location>
        <position position="71"/>
    </location>
    <ligand>
        <name>[4Fe-4S] cluster</name>
        <dbReference type="ChEBI" id="CHEBI:49883"/>
        <note>4Fe-4S-S-AdoMet</note>
    </ligand>
</feature>
<dbReference type="GO" id="GO:0046872">
    <property type="term" value="F:metal ion binding"/>
    <property type="evidence" value="ECO:0007669"/>
    <property type="project" value="UniProtKB-KW"/>
</dbReference>
<organism evidence="18 19">
    <name type="scientific">Cereibacter changlensis</name>
    <dbReference type="NCBI Taxonomy" id="402884"/>
    <lineage>
        <taxon>Bacteria</taxon>
        <taxon>Pseudomonadati</taxon>
        <taxon>Pseudomonadota</taxon>
        <taxon>Alphaproteobacteria</taxon>
        <taxon>Rhodobacterales</taxon>
        <taxon>Paracoccaceae</taxon>
        <taxon>Cereibacter</taxon>
    </lineage>
</organism>
<proteinExistence type="inferred from homology"/>
<feature type="binding site" evidence="15">
    <location>
        <position position="58"/>
    </location>
    <ligand>
        <name>S-adenosyl-L-methionine</name>
        <dbReference type="ChEBI" id="CHEBI:59789"/>
        <label>1</label>
    </ligand>
</feature>
<keyword evidence="9 14" id="KW-0560">Oxidoreductase</keyword>
<accession>A0A2W7RJ40</accession>
<evidence type="ECO:0000256" key="8">
    <source>
        <dbReference type="ARBA" id="ARBA00022723"/>
    </source>
</evidence>
<dbReference type="Gene3D" id="3.20.20.70">
    <property type="entry name" value="Aldolase class I"/>
    <property type="match status" value="1"/>
</dbReference>
<feature type="binding site" evidence="16">
    <location>
        <position position="64"/>
    </location>
    <ligand>
        <name>[4Fe-4S] cluster</name>
        <dbReference type="ChEBI" id="CHEBI:49883"/>
        <note>4Fe-4S-S-AdoMet</note>
    </ligand>
</feature>
<keyword evidence="12 14" id="KW-0627">Porphyrin biosynthesis</keyword>
<evidence type="ECO:0000256" key="11">
    <source>
        <dbReference type="ARBA" id="ARBA00023014"/>
    </source>
</evidence>
<feature type="domain" description="Radical SAM core" evidence="17">
    <location>
        <begin position="49"/>
        <end position="282"/>
    </location>
</feature>
<dbReference type="InterPro" id="IPR004558">
    <property type="entry name" value="Coprogen_oxidase_HemN"/>
</dbReference>
<dbReference type="InterPro" id="IPR006638">
    <property type="entry name" value="Elp3/MiaA/NifB-like_rSAM"/>
</dbReference>
<comment type="catalytic activity">
    <reaction evidence="13 14">
        <text>coproporphyrinogen III + 2 S-adenosyl-L-methionine = protoporphyrinogen IX + 2 5'-deoxyadenosine + 2 L-methionine + 2 CO2</text>
        <dbReference type="Rhea" id="RHEA:15425"/>
        <dbReference type="ChEBI" id="CHEBI:16526"/>
        <dbReference type="ChEBI" id="CHEBI:17319"/>
        <dbReference type="ChEBI" id="CHEBI:57307"/>
        <dbReference type="ChEBI" id="CHEBI:57309"/>
        <dbReference type="ChEBI" id="CHEBI:57844"/>
        <dbReference type="ChEBI" id="CHEBI:59789"/>
        <dbReference type="EC" id="1.3.98.3"/>
    </reaction>
</comment>
<comment type="subcellular location">
    <subcellularLocation>
        <location evidence="1 14">Cytoplasm</location>
    </subcellularLocation>
</comment>
<evidence type="ECO:0000259" key="17">
    <source>
        <dbReference type="PROSITE" id="PS51918"/>
    </source>
</evidence>
<dbReference type="SFLD" id="SFLDG01065">
    <property type="entry name" value="anaerobic_coproporphyrinogen-I"/>
    <property type="match status" value="1"/>
</dbReference>
<evidence type="ECO:0000256" key="1">
    <source>
        <dbReference type="ARBA" id="ARBA00004496"/>
    </source>
</evidence>
<evidence type="ECO:0000256" key="4">
    <source>
        <dbReference type="ARBA" id="ARBA00011245"/>
    </source>
</evidence>
<name>A0A2W7RJ40_9RHOB</name>
<dbReference type="GO" id="GO:0051539">
    <property type="term" value="F:4 iron, 4 sulfur cluster binding"/>
    <property type="evidence" value="ECO:0007669"/>
    <property type="project" value="UniProtKB-KW"/>
</dbReference>
<dbReference type="GO" id="GO:0005737">
    <property type="term" value="C:cytoplasm"/>
    <property type="evidence" value="ECO:0007669"/>
    <property type="project" value="UniProtKB-SubCell"/>
</dbReference>
<evidence type="ECO:0000256" key="5">
    <source>
        <dbReference type="ARBA" id="ARBA00022485"/>
    </source>
</evidence>
<dbReference type="SMART" id="SM00729">
    <property type="entry name" value="Elp3"/>
    <property type="match status" value="1"/>
</dbReference>
<evidence type="ECO:0000256" key="6">
    <source>
        <dbReference type="ARBA" id="ARBA00022490"/>
    </source>
</evidence>
<dbReference type="NCBIfam" id="TIGR00538">
    <property type="entry name" value="hemN"/>
    <property type="match status" value="1"/>
</dbReference>
<dbReference type="GO" id="GO:0051989">
    <property type="term" value="F:coproporphyrinogen dehydrogenase activity"/>
    <property type="evidence" value="ECO:0007669"/>
    <property type="project" value="UniProtKB-EC"/>
</dbReference>
<dbReference type="PANTHER" id="PTHR13932:SF6">
    <property type="entry name" value="OXYGEN-INDEPENDENT COPROPORPHYRINOGEN III OXIDASE"/>
    <property type="match status" value="1"/>
</dbReference>
<evidence type="ECO:0000256" key="14">
    <source>
        <dbReference type="PIRNR" id="PIRNR000167"/>
    </source>
</evidence>
<reference evidence="18 19" key="1">
    <citation type="submission" date="2018-06" db="EMBL/GenBank/DDBJ databases">
        <title>Genomic Encyclopedia of Archaeal and Bacterial Type Strains, Phase II (KMG-II): from individual species to whole genera.</title>
        <authorList>
            <person name="Goeker M."/>
        </authorList>
    </citation>
    <scope>NUCLEOTIDE SEQUENCE [LARGE SCALE GENOMIC DNA]</scope>
    <source>
        <strain evidence="18 19">DSM 18774</strain>
    </source>
</reference>
<comment type="pathway">
    <text evidence="2 14">Porphyrin-containing compound metabolism; protoporphyrin-IX biosynthesis; protoporphyrinogen-IX from coproporphyrinogen-III (AdoMet route): step 1/1.</text>
</comment>
<feature type="binding site" evidence="16">
    <location>
        <position position="68"/>
    </location>
    <ligand>
        <name>[4Fe-4S] cluster</name>
        <dbReference type="ChEBI" id="CHEBI:49883"/>
        <note>4Fe-4S-S-AdoMet</note>
    </ligand>
</feature>
<keyword evidence="8 14" id="KW-0479">Metal-binding</keyword>
<evidence type="ECO:0000313" key="19">
    <source>
        <dbReference type="Proteomes" id="UP000249538"/>
    </source>
</evidence>
<dbReference type="InterPro" id="IPR013785">
    <property type="entry name" value="Aldolase_TIM"/>
</dbReference>
<evidence type="ECO:0000256" key="15">
    <source>
        <dbReference type="PIRSR" id="PIRSR000167-1"/>
    </source>
</evidence>
<dbReference type="EC" id="1.3.98.3" evidence="14"/>
<feature type="binding site" evidence="15">
    <location>
        <position position="148"/>
    </location>
    <ligand>
        <name>S-adenosyl-L-methionine</name>
        <dbReference type="ChEBI" id="CHEBI:59789"/>
        <label>1</label>
    </ligand>
</feature>
<feature type="binding site" evidence="15">
    <location>
        <position position="212"/>
    </location>
    <ligand>
        <name>S-adenosyl-L-methionine</name>
        <dbReference type="ChEBI" id="CHEBI:59789"/>
        <label>2</label>
    </ligand>
</feature>
<comment type="similarity">
    <text evidence="3 14">Belongs to the anaerobic coproporphyrinogen-III oxidase family.</text>
</comment>
<dbReference type="PIRSF" id="PIRSF000167">
    <property type="entry name" value="HemN"/>
    <property type="match status" value="1"/>
</dbReference>
<dbReference type="Pfam" id="PF04055">
    <property type="entry name" value="Radical_SAM"/>
    <property type="match status" value="1"/>
</dbReference>
<evidence type="ECO:0000256" key="12">
    <source>
        <dbReference type="ARBA" id="ARBA00023244"/>
    </source>
</evidence>
<dbReference type="PROSITE" id="PS51918">
    <property type="entry name" value="RADICAL_SAM"/>
    <property type="match status" value="1"/>
</dbReference>
<keyword evidence="6 14" id="KW-0963">Cytoplasm</keyword>
<gene>
    <name evidence="18" type="ORF">LX76_02116</name>
</gene>
<evidence type="ECO:0000256" key="3">
    <source>
        <dbReference type="ARBA" id="ARBA00005493"/>
    </source>
</evidence>
<keyword evidence="7 14" id="KW-0949">S-adenosyl-L-methionine</keyword>
<dbReference type="Gene3D" id="1.10.10.920">
    <property type="match status" value="1"/>
</dbReference>
<protein>
    <recommendedName>
        <fullName evidence="14">Coproporphyrinogen-III oxidase</fullName>
        <ecNumber evidence="14">1.3.98.3</ecNumber>
    </recommendedName>
</protein>
<dbReference type="PANTHER" id="PTHR13932">
    <property type="entry name" value="COPROPORPHYRINIGEN III OXIDASE"/>
    <property type="match status" value="1"/>
</dbReference>
<dbReference type="GO" id="GO:0004109">
    <property type="term" value="F:coproporphyrinogen oxidase activity"/>
    <property type="evidence" value="ECO:0007669"/>
    <property type="project" value="InterPro"/>
</dbReference>
<sequence length="455" mass="50228">MTTVMTHIAKLQSLGLFDARVPRYTSYPAAPVFTGAVGAEFQAEAIRALDPAVPISVYIHVPFCERLCWFCACRTQGTQTLAPVEAYVGTLLQELKLVAAHLPEGVRMGRLHWGGGTPTILTPELIHRLAQAIKAVIPFAEHYEFSVEIDPMMVDEPKIRALSEEGMNRASIGIQDFTDIVQNAIGREQPFEATKACVDALRHYGVHSLNTDLVYGLPHQNRESLAATIDKVLSLQPDRVAIFGYAHVPWMAKRQKLIDEAVLPNDMERHELANLAARLFTEGGFERIGIDHFARPEDSMAVAARNGKLRRNFQGYVDDECPTLLGIGASSISKFEQGYLQNTAATAAYIKQIEAGELPGYRGHRMTEADRLHGRAIEMIMCDFHLDMPALKARFGDAADDLLQRVAEAERQFAPFVSTEGGSLTIAPEGRALCRMIAKTFDAYETPGARYSQAS</sequence>
<dbReference type="GO" id="GO:0006782">
    <property type="term" value="P:protoporphyrinogen IX biosynthetic process"/>
    <property type="evidence" value="ECO:0007669"/>
    <property type="project" value="UniProtKB-UniPathway"/>
</dbReference>
<evidence type="ECO:0000256" key="2">
    <source>
        <dbReference type="ARBA" id="ARBA00004785"/>
    </source>
</evidence>